<dbReference type="EMBL" id="FOEI01000002">
    <property type="protein sequence ID" value="SEP83521.1"/>
    <property type="molecule type" value="Genomic_DNA"/>
</dbReference>
<dbReference type="Proteomes" id="UP000198648">
    <property type="component" value="Unassembled WGS sequence"/>
</dbReference>
<dbReference type="InterPro" id="IPR018550">
    <property type="entry name" value="Lipid-A_deacylase-rel"/>
</dbReference>
<keyword evidence="3" id="KW-1185">Reference proteome</keyword>
<gene>
    <name evidence="2" type="ORF">SAMN05444005_102482</name>
</gene>
<accession>A0A1H9B473</accession>
<feature type="signal peptide" evidence="1">
    <location>
        <begin position="1"/>
        <end position="20"/>
    </location>
</feature>
<evidence type="ECO:0000313" key="3">
    <source>
        <dbReference type="Proteomes" id="UP000198648"/>
    </source>
</evidence>
<proteinExistence type="predicted"/>
<keyword evidence="1" id="KW-0732">Signal</keyword>
<dbReference type="SUPFAM" id="SSF56925">
    <property type="entry name" value="OMPA-like"/>
    <property type="match status" value="1"/>
</dbReference>
<dbReference type="AlphaFoldDB" id="A0A1H9B473"/>
<feature type="chain" id="PRO_5011440377" evidence="1">
    <location>
        <begin position="21"/>
        <end position="212"/>
    </location>
</feature>
<reference evidence="2 3" key="1">
    <citation type="submission" date="2016-10" db="EMBL/GenBank/DDBJ databases">
        <authorList>
            <person name="de Groot N.N."/>
        </authorList>
    </citation>
    <scope>NUCLEOTIDE SEQUENCE [LARGE SCALE GENOMIC DNA]</scope>
    <source>
        <strain evidence="2 3">DSM 27078</strain>
    </source>
</reference>
<evidence type="ECO:0000313" key="2">
    <source>
        <dbReference type="EMBL" id="SEP83521.1"/>
    </source>
</evidence>
<organism evidence="2 3">
    <name type="scientific">Flavobacterium urocaniciphilum</name>
    <dbReference type="NCBI Taxonomy" id="1299341"/>
    <lineage>
        <taxon>Bacteria</taxon>
        <taxon>Pseudomonadati</taxon>
        <taxon>Bacteroidota</taxon>
        <taxon>Flavobacteriia</taxon>
        <taxon>Flavobacteriales</taxon>
        <taxon>Flavobacteriaceae</taxon>
        <taxon>Flavobacterium</taxon>
    </lineage>
</organism>
<dbReference type="OrthoDB" id="1200606at2"/>
<protein>
    <submittedName>
        <fullName evidence="2">Lipid A 3-O-deacylase (PagL)</fullName>
    </submittedName>
</protein>
<evidence type="ECO:0000256" key="1">
    <source>
        <dbReference type="SAM" id="SignalP"/>
    </source>
</evidence>
<sequence length="212" mass="25358">MKKKPYLILLLLFIAFNASAQDSLPAKKWLRIGFIYGYSAQNKFIKQEYDYFYESKIFKISNHFMLRNRPNYNLELIIEPSYYRSKHQMLNYWFISHTVENGDELRAKYMKMKDINEYVLNVGLMYRRKLSDKHSLYAYLNSGPMFIDTETERLKKGFAFSDIFALGYNYKINKLSFDIKGTYRHVSNANIQKPNFGYNAYGFEVGTYYEFN</sequence>
<dbReference type="InterPro" id="IPR011250">
    <property type="entry name" value="OMP/PagP_B-barrel"/>
</dbReference>
<dbReference type="RefSeq" id="WP_091466678.1">
    <property type="nucleotide sequence ID" value="NZ_FOEI01000002.1"/>
</dbReference>
<dbReference type="Pfam" id="PF09411">
    <property type="entry name" value="PagL"/>
    <property type="match status" value="1"/>
</dbReference>
<dbReference type="Gene3D" id="2.40.160.20">
    <property type="match status" value="1"/>
</dbReference>
<name>A0A1H9B473_9FLAO</name>